<dbReference type="InterPro" id="IPR050493">
    <property type="entry name" value="FAD-dep_Monooxygenase_BioMet"/>
</dbReference>
<feature type="domain" description="FAD-binding" evidence="6">
    <location>
        <begin position="15"/>
        <end position="365"/>
    </location>
</feature>
<dbReference type="PANTHER" id="PTHR13789:SF238">
    <property type="entry name" value="PUTATIVE (AFU_ORTHOLOGUE AFUA_2G01680)-RELATED"/>
    <property type="match status" value="1"/>
</dbReference>
<dbReference type="OrthoDB" id="16820at2759"/>
<dbReference type="Proteomes" id="UP000054321">
    <property type="component" value="Unassembled WGS sequence"/>
</dbReference>
<organism evidence="7 8">
    <name type="scientific">Oidiodendron maius (strain Zn)</name>
    <dbReference type="NCBI Taxonomy" id="913774"/>
    <lineage>
        <taxon>Eukaryota</taxon>
        <taxon>Fungi</taxon>
        <taxon>Dikarya</taxon>
        <taxon>Ascomycota</taxon>
        <taxon>Pezizomycotina</taxon>
        <taxon>Leotiomycetes</taxon>
        <taxon>Leotiomycetes incertae sedis</taxon>
        <taxon>Myxotrichaceae</taxon>
        <taxon>Oidiodendron</taxon>
    </lineage>
</organism>
<dbReference type="AlphaFoldDB" id="A0A0C3CEQ2"/>
<evidence type="ECO:0000259" key="6">
    <source>
        <dbReference type="Pfam" id="PF01494"/>
    </source>
</evidence>
<dbReference type="STRING" id="913774.A0A0C3CEQ2"/>
<dbReference type="GO" id="GO:0071949">
    <property type="term" value="F:FAD binding"/>
    <property type="evidence" value="ECO:0007669"/>
    <property type="project" value="InterPro"/>
</dbReference>
<gene>
    <name evidence="7" type="ORF">OIDMADRAFT_44180</name>
</gene>
<dbReference type="SUPFAM" id="SSF54373">
    <property type="entry name" value="FAD-linked reductases, C-terminal domain"/>
    <property type="match status" value="1"/>
</dbReference>
<dbReference type="EMBL" id="KN832882">
    <property type="protein sequence ID" value="KIM97423.1"/>
    <property type="molecule type" value="Genomic_DNA"/>
</dbReference>
<evidence type="ECO:0000256" key="1">
    <source>
        <dbReference type="ARBA" id="ARBA00007992"/>
    </source>
</evidence>
<sequence>MGQSTEMEAGAAGLQIAIVGAGLAGISAAISCALAGHSVTVLEAAKELSEIGAGLQITPNGSRLLQAWGLPQTVWDEAAEPTILTVHRYSGKILACEPDFDKRIRSKYGAPFVDLHRVDLQQALHNRAINLGVKFHLNERVEIVDPTGPTLATKLGHSYNADLVVGADGLWSRTRECFLGTVDEPKPTGDLAYRIVLSMDQIEEPVLQRLISNPEVHFWIGPGAHAVGYSIKGGKMYNLVLLVPDDLPAGVAKQHGNVEEMKKLFEGWDPILTQLLSHVNTVEKWKLMHRDELPSWINEAGNFILIGDSCHPMLPYLAQGANSSLEDGAALGTILKSVTKREHLSKALHKFEQLRKLRSEAIVKETFKQRNDFHMRDGPEQEARDEIFLSQLGKEIVGAFPSRWTCPVVQHWIYSYDAIKEAEKALEGEVRTSVKSHC</sequence>
<proteinExistence type="inferred from homology"/>
<evidence type="ECO:0000256" key="4">
    <source>
        <dbReference type="ARBA" id="ARBA00023002"/>
    </source>
</evidence>
<evidence type="ECO:0000313" key="7">
    <source>
        <dbReference type="EMBL" id="KIM97423.1"/>
    </source>
</evidence>
<dbReference type="SUPFAM" id="SSF51905">
    <property type="entry name" value="FAD/NAD(P)-binding domain"/>
    <property type="match status" value="1"/>
</dbReference>
<evidence type="ECO:0000256" key="3">
    <source>
        <dbReference type="ARBA" id="ARBA00022827"/>
    </source>
</evidence>
<dbReference type="InterPro" id="IPR036188">
    <property type="entry name" value="FAD/NAD-bd_sf"/>
</dbReference>
<keyword evidence="3" id="KW-0274">FAD</keyword>
<reference evidence="7 8" key="1">
    <citation type="submission" date="2014-04" db="EMBL/GenBank/DDBJ databases">
        <authorList>
            <consortium name="DOE Joint Genome Institute"/>
            <person name="Kuo A."/>
            <person name="Martino E."/>
            <person name="Perotto S."/>
            <person name="Kohler A."/>
            <person name="Nagy L.G."/>
            <person name="Floudas D."/>
            <person name="Copeland A."/>
            <person name="Barry K.W."/>
            <person name="Cichocki N."/>
            <person name="Veneault-Fourrey C."/>
            <person name="LaButti K."/>
            <person name="Lindquist E.A."/>
            <person name="Lipzen A."/>
            <person name="Lundell T."/>
            <person name="Morin E."/>
            <person name="Murat C."/>
            <person name="Sun H."/>
            <person name="Tunlid A."/>
            <person name="Henrissat B."/>
            <person name="Grigoriev I.V."/>
            <person name="Hibbett D.S."/>
            <person name="Martin F."/>
            <person name="Nordberg H.P."/>
            <person name="Cantor M.N."/>
            <person name="Hua S.X."/>
        </authorList>
    </citation>
    <scope>NUCLEOTIDE SEQUENCE [LARGE SCALE GENOMIC DNA]</scope>
    <source>
        <strain evidence="7 8">Zn</strain>
    </source>
</reference>
<evidence type="ECO:0000256" key="5">
    <source>
        <dbReference type="ARBA" id="ARBA00023033"/>
    </source>
</evidence>
<dbReference type="HOGENOM" id="CLU_009665_19_3_1"/>
<evidence type="ECO:0000256" key="2">
    <source>
        <dbReference type="ARBA" id="ARBA00022630"/>
    </source>
</evidence>
<reference evidence="8" key="2">
    <citation type="submission" date="2015-01" db="EMBL/GenBank/DDBJ databases">
        <title>Evolutionary Origins and Diversification of the Mycorrhizal Mutualists.</title>
        <authorList>
            <consortium name="DOE Joint Genome Institute"/>
            <consortium name="Mycorrhizal Genomics Consortium"/>
            <person name="Kohler A."/>
            <person name="Kuo A."/>
            <person name="Nagy L.G."/>
            <person name="Floudas D."/>
            <person name="Copeland A."/>
            <person name="Barry K.W."/>
            <person name="Cichocki N."/>
            <person name="Veneault-Fourrey C."/>
            <person name="LaButti K."/>
            <person name="Lindquist E.A."/>
            <person name="Lipzen A."/>
            <person name="Lundell T."/>
            <person name="Morin E."/>
            <person name="Murat C."/>
            <person name="Riley R."/>
            <person name="Ohm R."/>
            <person name="Sun H."/>
            <person name="Tunlid A."/>
            <person name="Henrissat B."/>
            <person name="Grigoriev I.V."/>
            <person name="Hibbett D.S."/>
            <person name="Martin F."/>
        </authorList>
    </citation>
    <scope>NUCLEOTIDE SEQUENCE [LARGE SCALE GENOMIC DNA]</scope>
    <source>
        <strain evidence="8">Zn</strain>
    </source>
</reference>
<keyword evidence="5" id="KW-0503">Monooxygenase</keyword>
<dbReference type="PANTHER" id="PTHR13789">
    <property type="entry name" value="MONOOXYGENASE"/>
    <property type="match status" value="1"/>
</dbReference>
<name>A0A0C3CEQ2_OIDMZ</name>
<dbReference type="PRINTS" id="PR00420">
    <property type="entry name" value="RNGMNOXGNASE"/>
</dbReference>
<dbReference type="FunFam" id="3.50.50.60:FF:000115">
    <property type="entry name" value="Salicylate hydroxylase, putative"/>
    <property type="match status" value="1"/>
</dbReference>
<dbReference type="InParanoid" id="A0A0C3CEQ2"/>
<dbReference type="InterPro" id="IPR002938">
    <property type="entry name" value="FAD-bd"/>
</dbReference>
<keyword evidence="8" id="KW-1185">Reference proteome</keyword>
<dbReference type="Pfam" id="PF01494">
    <property type="entry name" value="FAD_binding_3"/>
    <property type="match status" value="1"/>
</dbReference>
<keyword evidence="4" id="KW-0560">Oxidoreductase</keyword>
<evidence type="ECO:0000313" key="8">
    <source>
        <dbReference type="Proteomes" id="UP000054321"/>
    </source>
</evidence>
<dbReference type="GO" id="GO:0004497">
    <property type="term" value="F:monooxygenase activity"/>
    <property type="evidence" value="ECO:0007669"/>
    <property type="project" value="UniProtKB-KW"/>
</dbReference>
<accession>A0A0C3CEQ2</accession>
<keyword evidence="2" id="KW-0285">Flavoprotein</keyword>
<comment type="similarity">
    <text evidence="1">Belongs to the paxM FAD-dependent monooxygenase family.</text>
</comment>
<dbReference type="Gene3D" id="3.50.50.60">
    <property type="entry name" value="FAD/NAD(P)-binding domain"/>
    <property type="match status" value="1"/>
</dbReference>
<protein>
    <recommendedName>
        <fullName evidence="6">FAD-binding domain-containing protein</fullName>
    </recommendedName>
</protein>